<dbReference type="InterPro" id="IPR039901">
    <property type="entry name" value="Kdotransferase"/>
</dbReference>
<dbReference type="RefSeq" id="WP_019826425.1">
    <property type="nucleotide sequence ID" value="NZ_AJZD02000021.1"/>
</dbReference>
<dbReference type="PANTHER" id="PTHR42755:SF1">
    <property type="entry name" value="3-DEOXY-D-MANNO-OCTULOSONIC ACID TRANSFERASE, MITOCHONDRIAL-RELATED"/>
    <property type="match status" value="1"/>
</dbReference>
<comment type="caution">
    <text evidence="14">The sequence shown here is derived from an EMBL/GenBank/DDBJ whole genome shotgun (WGS) entry which is preliminary data.</text>
</comment>
<evidence type="ECO:0000256" key="5">
    <source>
        <dbReference type="ARBA" id="ARBA00019077"/>
    </source>
</evidence>
<dbReference type="EC" id="2.4.99.12" evidence="4 12"/>
<dbReference type="NCBIfam" id="NF004388">
    <property type="entry name" value="PRK05749.1-4"/>
    <property type="match status" value="1"/>
</dbReference>
<accession>A0A1E5FX17</accession>
<evidence type="ECO:0000256" key="12">
    <source>
        <dbReference type="RuleBase" id="RU365103"/>
    </source>
</evidence>
<evidence type="ECO:0000256" key="1">
    <source>
        <dbReference type="ARBA" id="ARBA00004388"/>
    </source>
</evidence>
<gene>
    <name evidence="14" type="ORF">A142_02590</name>
</gene>
<evidence type="ECO:0000256" key="6">
    <source>
        <dbReference type="ARBA" id="ARBA00022679"/>
    </source>
</evidence>
<dbReference type="InterPro" id="IPR038107">
    <property type="entry name" value="Glycos_transf_N_sf"/>
</dbReference>
<dbReference type="InterPro" id="IPR007507">
    <property type="entry name" value="Glycos_transf_N"/>
</dbReference>
<evidence type="ECO:0000256" key="11">
    <source>
        <dbReference type="PIRSR" id="PIRSR639901-2"/>
    </source>
</evidence>
<keyword evidence="12" id="KW-1003">Cell membrane</keyword>
<comment type="similarity">
    <text evidence="3">Belongs to the glycosyltransferase group 1 family. Glycosyltransferase 30 subfamily.</text>
</comment>
<dbReference type="Gene3D" id="3.40.50.2000">
    <property type="entry name" value="Glycogen Phosphorylase B"/>
    <property type="match status" value="1"/>
</dbReference>
<feature type="site" description="Transition state stabilizer" evidence="11">
    <location>
        <position position="208"/>
    </location>
</feature>
<feature type="transmembrane region" description="Helical" evidence="12">
    <location>
        <begin position="6"/>
        <end position="23"/>
    </location>
</feature>
<comment type="subcellular location">
    <subcellularLocation>
        <location evidence="1">Cell inner membrane</location>
        <topology evidence="1">Single-pass membrane protein</topology>
        <orientation evidence="1">Cytoplasmic side</orientation>
    </subcellularLocation>
    <subcellularLocation>
        <location evidence="12">Cell membrane</location>
    </subcellularLocation>
</comment>
<evidence type="ECO:0000256" key="3">
    <source>
        <dbReference type="ARBA" id="ARBA00006380"/>
    </source>
</evidence>
<evidence type="ECO:0000313" key="14">
    <source>
        <dbReference type="EMBL" id="OEF94978.1"/>
    </source>
</evidence>
<comment type="function">
    <text evidence="12">Involved in lipopolysaccharide (LPS) biosynthesis. Catalyzes the transfer of 3-deoxy-D-manno-octulosonate (Kdo) residue(s) from CMP-Kdo to lipid IV(A), the tetraacyldisaccharide-1,4'-bisphosphate precursor of lipid A.</text>
</comment>
<keyword evidence="12" id="KW-0472">Membrane</keyword>
<dbReference type="GO" id="GO:0009244">
    <property type="term" value="P:lipopolysaccharide core region biosynthetic process"/>
    <property type="evidence" value="ECO:0007669"/>
    <property type="project" value="UniProtKB-UniRule"/>
</dbReference>
<name>A0A1E5FX17_VIBSP</name>
<sequence>MLIRLIYTLILSLASPLLLYGLYKSKPGKPSFGQRWKEHFGITPQTQGKSPIWIHAVSVGESIAAMPVIKQLKLRAPNQAIIVTTTTSTGAEQIEKLGDLVEHRYMPIDFSWCIRGFLKTVQPKQMLIMETELWPNTLHCVAKAGIPVSVLNARLSERSCQRYAKFQPVFNLLAKNLSQVLCQYPSDAERFIRLGLDKASVHVAGSIKFDIEVSAEQVEKGRALRKQIGFERDVWIAASTHQGEDEIVLDAHRQLRKDNPSALLMIVPRHPERFNQVTELAKQHQFNTITRTSQQPITSNVEVYIADTMGEMLVLLGGSDVCFMGGSLVGNKVGGHNLLEPAALQLPLLNGPSYFNFSEITDKLLEAQAVVICQDSSDIASQLRELFTQPKLRKDKGLVAYQVIEQNRGALDKTLAYILN</sequence>
<dbReference type="GO" id="GO:0043842">
    <property type="term" value="F:Kdo transferase activity"/>
    <property type="evidence" value="ECO:0007669"/>
    <property type="project" value="UniProtKB-EC"/>
</dbReference>
<dbReference type="OrthoDB" id="9789797at2"/>
<dbReference type="SUPFAM" id="SSF53756">
    <property type="entry name" value="UDP-Glycosyltransferase/glycogen phosphorylase"/>
    <property type="match status" value="1"/>
</dbReference>
<dbReference type="FunFam" id="3.40.50.2000:FF:000032">
    <property type="entry name" value="3-deoxy-D-manno-octulosonic acid transferase"/>
    <property type="match status" value="1"/>
</dbReference>
<proteinExistence type="inferred from homology"/>
<keyword evidence="12" id="KW-0812">Transmembrane</keyword>
<dbReference type="PANTHER" id="PTHR42755">
    <property type="entry name" value="3-DEOXY-MANNO-OCTULOSONATE CYTIDYLYLTRANSFERASE"/>
    <property type="match status" value="1"/>
</dbReference>
<dbReference type="Proteomes" id="UP000094802">
    <property type="component" value="Unassembled WGS sequence"/>
</dbReference>
<protein>
    <recommendedName>
        <fullName evidence="5 12">3-deoxy-D-manno-octulosonic acid transferase</fullName>
        <shortName evidence="12">Kdo transferase</shortName>
        <ecNumber evidence="4 12">2.4.99.12</ecNumber>
    </recommendedName>
    <alternativeName>
        <fullName evidence="8 12">Lipid IV(A) 3-deoxy-D-manno-octulosonic acid transferase</fullName>
    </alternativeName>
</protein>
<dbReference type="FunFam" id="3.40.50.11720:FF:000001">
    <property type="entry name" value="3-deoxy-D-manno-octulosonic acid transferase"/>
    <property type="match status" value="1"/>
</dbReference>
<evidence type="ECO:0000256" key="7">
    <source>
        <dbReference type="ARBA" id="ARBA00022968"/>
    </source>
</evidence>
<evidence type="ECO:0000256" key="2">
    <source>
        <dbReference type="ARBA" id="ARBA00004713"/>
    </source>
</evidence>
<dbReference type="Gene3D" id="3.40.50.11720">
    <property type="entry name" value="3-Deoxy-D-manno-octulosonic-acid transferase, N-terminal domain"/>
    <property type="match status" value="1"/>
</dbReference>
<feature type="domain" description="3-deoxy-D-manno-octulosonic-acid transferase N-terminal" evidence="13">
    <location>
        <begin position="34"/>
        <end position="211"/>
    </location>
</feature>
<organism evidence="14 15">
    <name type="scientific">Vibrio splendidus 12E03</name>
    <dbReference type="NCBI Taxonomy" id="1191305"/>
    <lineage>
        <taxon>Bacteria</taxon>
        <taxon>Pseudomonadati</taxon>
        <taxon>Pseudomonadota</taxon>
        <taxon>Gammaproteobacteria</taxon>
        <taxon>Vibrionales</taxon>
        <taxon>Vibrionaceae</taxon>
        <taxon>Vibrio</taxon>
    </lineage>
</organism>
<keyword evidence="12" id="KW-0448">Lipopolysaccharide biosynthesis</keyword>
<evidence type="ECO:0000313" key="15">
    <source>
        <dbReference type="Proteomes" id="UP000094802"/>
    </source>
</evidence>
<dbReference type="GO" id="GO:0005886">
    <property type="term" value="C:plasma membrane"/>
    <property type="evidence" value="ECO:0007669"/>
    <property type="project" value="UniProtKB-SubCell"/>
</dbReference>
<dbReference type="EMBL" id="AJZD02000021">
    <property type="protein sequence ID" value="OEF94978.1"/>
    <property type="molecule type" value="Genomic_DNA"/>
</dbReference>
<comment type="pathway">
    <text evidence="2 12">Bacterial outer membrane biogenesis; LPS core biosynthesis.</text>
</comment>
<evidence type="ECO:0000256" key="10">
    <source>
        <dbReference type="PIRSR" id="PIRSR639901-1"/>
    </source>
</evidence>
<keyword evidence="7" id="KW-0735">Signal-anchor</keyword>
<feature type="active site" description="Proton acceptor" evidence="10">
    <location>
        <position position="61"/>
    </location>
</feature>
<evidence type="ECO:0000256" key="4">
    <source>
        <dbReference type="ARBA" id="ARBA00012621"/>
    </source>
</evidence>
<dbReference type="GO" id="GO:0009245">
    <property type="term" value="P:lipid A biosynthetic process"/>
    <property type="evidence" value="ECO:0007669"/>
    <property type="project" value="TreeGrafter"/>
</dbReference>
<evidence type="ECO:0000259" key="13">
    <source>
        <dbReference type="Pfam" id="PF04413"/>
    </source>
</evidence>
<dbReference type="UniPathway" id="UPA00958"/>
<comment type="catalytic activity">
    <reaction evidence="9 12">
        <text>lipid IVA (E. coli) + CMP-3-deoxy-beta-D-manno-octulosonate = alpha-Kdo-(2-&gt;6)-lipid IVA (E. coli) + CMP + H(+)</text>
        <dbReference type="Rhea" id="RHEA:28066"/>
        <dbReference type="ChEBI" id="CHEBI:15378"/>
        <dbReference type="ChEBI" id="CHEBI:58603"/>
        <dbReference type="ChEBI" id="CHEBI:60364"/>
        <dbReference type="ChEBI" id="CHEBI:60377"/>
        <dbReference type="ChEBI" id="CHEBI:85987"/>
        <dbReference type="EC" id="2.4.99.12"/>
    </reaction>
</comment>
<evidence type="ECO:0000256" key="9">
    <source>
        <dbReference type="ARBA" id="ARBA00049183"/>
    </source>
</evidence>
<feature type="site" description="Transition state stabilizer" evidence="11">
    <location>
        <position position="130"/>
    </location>
</feature>
<keyword evidence="6 12" id="KW-0808">Transferase</keyword>
<dbReference type="Pfam" id="PF04413">
    <property type="entry name" value="Glycos_transf_N"/>
    <property type="match status" value="1"/>
</dbReference>
<reference evidence="14 15" key="1">
    <citation type="journal article" date="2012" name="Science">
        <title>Ecological populations of bacteria act as socially cohesive units of antibiotic production and resistance.</title>
        <authorList>
            <person name="Cordero O.X."/>
            <person name="Wildschutte H."/>
            <person name="Kirkup B."/>
            <person name="Proehl S."/>
            <person name="Ngo L."/>
            <person name="Hussain F."/>
            <person name="Le Roux F."/>
            <person name="Mincer T."/>
            <person name="Polz M.F."/>
        </authorList>
    </citation>
    <scope>NUCLEOTIDE SEQUENCE [LARGE SCALE GENOMIC DNA]</scope>
    <source>
        <strain evidence="14 15">12E03</strain>
    </source>
</reference>
<dbReference type="AlphaFoldDB" id="A0A1E5FX17"/>
<evidence type="ECO:0000256" key="8">
    <source>
        <dbReference type="ARBA" id="ARBA00031445"/>
    </source>
</evidence>
<keyword evidence="12" id="KW-1133">Transmembrane helix</keyword>